<dbReference type="KEGG" id="gsh:117348564"/>
<evidence type="ECO:0000313" key="4">
    <source>
        <dbReference type="RefSeq" id="XP_033776721.1"/>
    </source>
</evidence>
<keyword evidence="1" id="KW-1133">Transmembrane helix</keyword>
<dbReference type="CTD" id="123264"/>
<dbReference type="Proteomes" id="UP000515159">
    <property type="component" value="Chromosome 14"/>
</dbReference>
<evidence type="ECO:0000313" key="3">
    <source>
        <dbReference type="Proteomes" id="UP000515159"/>
    </source>
</evidence>
<proteinExistence type="predicted"/>
<dbReference type="PANTHER" id="PTHR36129:SF3">
    <property type="match status" value="1"/>
</dbReference>
<organism evidence="3 4">
    <name type="scientific">Geotrypetes seraphini</name>
    <name type="common">Gaboon caecilian</name>
    <name type="synonym">Caecilia seraphini</name>
    <dbReference type="NCBI Taxonomy" id="260995"/>
    <lineage>
        <taxon>Eukaryota</taxon>
        <taxon>Metazoa</taxon>
        <taxon>Chordata</taxon>
        <taxon>Craniata</taxon>
        <taxon>Vertebrata</taxon>
        <taxon>Euteleostomi</taxon>
        <taxon>Amphibia</taxon>
        <taxon>Gymnophiona</taxon>
        <taxon>Geotrypetes</taxon>
    </lineage>
</organism>
<dbReference type="GO" id="GO:0005886">
    <property type="term" value="C:plasma membrane"/>
    <property type="evidence" value="ECO:0007669"/>
    <property type="project" value="InterPro"/>
</dbReference>
<dbReference type="GO" id="GO:0046982">
    <property type="term" value="F:protein heterodimerization activity"/>
    <property type="evidence" value="ECO:0007669"/>
    <property type="project" value="InterPro"/>
</dbReference>
<dbReference type="PANTHER" id="PTHR36129">
    <property type="entry name" value="ORGANIC SOLUTE TRANSPORTER SUBUNIT BETA-RELATED"/>
    <property type="match status" value="1"/>
</dbReference>
<dbReference type="InterPro" id="IPR052678">
    <property type="entry name" value="OST-beta_subunit"/>
</dbReference>
<dbReference type="InParanoid" id="A0A6P8PME2"/>
<keyword evidence="1" id="KW-0812">Transmembrane</keyword>
<dbReference type="GO" id="GO:0022857">
    <property type="term" value="F:transmembrane transporter activity"/>
    <property type="evidence" value="ECO:0007669"/>
    <property type="project" value="InterPro"/>
</dbReference>
<dbReference type="GeneID" id="117348564"/>
<feature type="signal peptide" evidence="2">
    <location>
        <begin position="1"/>
        <end position="21"/>
    </location>
</feature>
<dbReference type="RefSeq" id="XP_033776721.1">
    <property type="nucleotide sequence ID" value="XM_033920830.1"/>
</dbReference>
<feature type="chain" id="PRO_5027878294" evidence="2">
    <location>
        <begin position="22"/>
        <end position="164"/>
    </location>
</feature>
<evidence type="ECO:0000256" key="1">
    <source>
        <dbReference type="SAM" id="Phobius"/>
    </source>
</evidence>
<reference evidence="4" key="1">
    <citation type="submission" date="2025-08" db="UniProtKB">
        <authorList>
            <consortium name="RefSeq"/>
        </authorList>
    </citation>
    <scope>IDENTIFICATION</scope>
</reference>
<keyword evidence="2" id="KW-0732">Signal</keyword>
<evidence type="ECO:0000256" key="2">
    <source>
        <dbReference type="SAM" id="SignalP"/>
    </source>
</evidence>
<dbReference type="InterPro" id="IPR029387">
    <property type="entry name" value="OSTbeta"/>
</dbReference>
<dbReference type="GO" id="GO:0015721">
    <property type="term" value="P:bile acid and bile salt transport"/>
    <property type="evidence" value="ECO:0007669"/>
    <property type="project" value="InterPro"/>
</dbReference>
<feature type="transmembrane region" description="Helical" evidence="1">
    <location>
        <begin position="71"/>
        <end position="97"/>
    </location>
</feature>
<keyword evidence="3" id="KW-1185">Reference proteome</keyword>
<dbReference type="OrthoDB" id="9899510at2759"/>
<protein>
    <submittedName>
        <fullName evidence="4">Organic solute transporter subunit beta</fullName>
    </submittedName>
</protein>
<keyword evidence="1" id="KW-0472">Membrane</keyword>
<name>A0A6P8PME2_GEOSA</name>
<gene>
    <name evidence="4" type="primary">SLC51B</name>
</gene>
<dbReference type="Pfam" id="PF15048">
    <property type="entry name" value="OSTbeta"/>
    <property type="match status" value="1"/>
</dbReference>
<accession>A0A6P8PME2</accession>
<sequence length="164" mass="18515">MLSTKVTLICIAACTLVPALTQDTRNSFESTVDPDKGLDRVVENNVVPGTDMSEKQLQHYLWKYRTQDSSVWNYTILALSFVGLFLGLLILGMNIMANRNQKIVHRYKTELEPDNKQAILILKDDNSLKQDPFSDAGQTQGKITVQWKDGHVTPLYTDTPEETV</sequence>
<dbReference type="AlphaFoldDB" id="A0A6P8PME2"/>